<organism evidence="3 4">
    <name type="scientific">Pedococcus bigeumensis</name>
    <dbReference type="NCBI Taxonomy" id="433644"/>
    <lineage>
        <taxon>Bacteria</taxon>
        <taxon>Bacillati</taxon>
        <taxon>Actinomycetota</taxon>
        <taxon>Actinomycetes</taxon>
        <taxon>Micrococcales</taxon>
        <taxon>Intrasporangiaceae</taxon>
        <taxon>Pedococcus</taxon>
    </lineage>
</organism>
<feature type="transmembrane region" description="Helical" evidence="2">
    <location>
        <begin position="200"/>
        <end position="222"/>
    </location>
</feature>
<reference evidence="3 4" key="1">
    <citation type="journal article" date="2019" name="Environ. Microbiol.">
        <title>Species interactions and distinct microbial communities in high Arctic permafrost affected cryosols are associated with the CH4 and CO2 gas fluxes.</title>
        <authorList>
            <person name="Altshuler I."/>
            <person name="Hamel J."/>
            <person name="Turney S."/>
            <person name="Magnuson E."/>
            <person name="Levesque R."/>
            <person name="Greer C."/>
            <person name="Whyte L.G."/>
        </authorList>
    </citation>
    <scope>NUCLEOTIDE SEQUENCE [LARGE SCALE GENOMIC DNA]</scope>
    <source>
        <strain evidence="3 4">S9.3A</strain>
    </source>
</reference>
<sequence>MDHGYHLSLPDEPGRRRPDGSPSAAWPAPLLGLGFLGVIAAGIALLSIGERSSADGSGEFVTTVTWVAWKFVASLSIAMFGLLFVQGVRLLRNPTQWGLPATSPRTHPYVVVAAVSASLLAIVQWKFGQAVPVPVGEMGWRSRAVLYAGLLGSVPWLTIVWLAYDTCRALDRVEAGQIGAHAHAQALAHHLDRLVDLWRLLLATAGAFATGVVAAIVTAGALRSAAVVAHDQCLARQPAPASGAAGVACAEAFPASNVLLYGAVFAFLLSVMAAPLGAAWRARAMEFVDDCHPLPENGRPTAEWIEGRDRLSSVLHLDQSIVRNPLTALSVFVPLLASLLAQFVPQLGGD</sequence>
<feature type="transmembrane region" description="Helical" evidence="2">
    <location>
        <begin position="106"/>
        <end position="125"/>
    </location>
</feature>
<name>A0A502CZQ7_9MICO</name>
<evidence type="ECO:0000256" key="2">
    <source>
        <dbReference type="SAM" id="Phobius"/>
    </source>
</evidence>
<accession>A0A502CZQ7</accession>
<keyword evidence="2" id="KW-0812">Transmembrane</keyword>
<feature type="transmembrane region" description="Helical" evidence="2">
    <location>
        <begin position="66"/>
        <end position="85"/>
    </location>
</feature>
<dbReference type="Proteomes" id="UP000317722">
    <property type="component" value="Unassembled WGS sequence"/>
</dbReference>
<evidence type="ECO:0000313" key="3">
    <source>
        <dbReference type="EMBL" id="TPG18112.1"/>
    </source>
</evidence>
<dbReference type="RefSeq" id="WP_140738061.1">
    <property type="nucleotide sequence ID" value="NZ_RCZM01000002.1"/>
</dbReference>
<keyword evidence="2" id="KW-1133">Transmembrane helix</keyword>
<feature type="transmembrane region" description="Helical" evidence="2">
    <location>
        <begin position="24"/>
        <end position="46"/>
    </location>
</feature>
<dbReference type="AlphaFoldDB" id="A0A502CZQ7"/>
<protein>
    <submittedName>
        <fullName evidence="3">Uncharacterized protein</fullName>
    </submittedName>
</protein>
<evidence type="ECO:0000313" key="4">
    <source>
        <dbReference type="Proteomes" id="UP000317722"/>
    </source>
</evidence>
<keyword evidence="2" id="KW-0472">Membrane</keyword>
<comment type="caution">
    <text evidence="3">The sequence shown here is derived from an EMBL/GenBank/DDBJ whole genome shotgun (WGS) entry which is preliminary data.</text>
</comment>
<evidence type="ECO:0000256" key="1">
    <source>
        <dbReference type="SAM" id="MobiDB-lite"/>
    </source>
</evidence>
<proteinExistence type="predicted"/>
<dbReference type="OrthoDB" id="3818657at2"/>
<feature type="transmembrane region" description="Helical" evidence="2">
    <location>
        <begin position="258"/>
        <end position="280"/>
    </location>
</feature>
<keyword evidence="4" id="KW-1185">Reference proteome</keyword>
<gene>
    <name evidence="3" type="ORF">EAH86_06840</name>
</gene>
<feature type="transmembrane region" description="Helical" evidence="2">
    <location>
        <begin position="145"/>
        <end position="164"/>
    </location>
</feature>
<feature type="region of interest" description="Disordered" evidence="1">
    <location>
        <begin position="1"/>
        <end position="23"/>
    </location>
</feature>
<dbReference type="EMBL" id="RCZM01000002">
    <property type="protein sequence ID" value="TPG18112.1"/>
    <property type="molecule type" value="Genomic_DNA"/>
</dbReference>